<evidence type="ECO:0000256" key="2">
    <source>
        <dbReference type="ARBA" id="ARBA00022692"/>
    </source>
</evidence>
<comment type="similarity">
    <text evidence="6">Belongs to the methyl-accepting chemotaxis (MCP) protein family.</text>
</comment>
<evidence type="ECO:0000256" key="3">
    <source>
        <dbReference type="ARBA" id="ARBA00022989"/>
    </source>
</evidence>
<dbReference type="CDD" id="cd06225">
    <property type="entry name" value="HAMP"/>
    <property type="match status" value="1"/>
</dbReference>
<keyword evidence="4" id="KW-0472">Membrane</keyword>
<organism evidence="10 11">
    <name type="scientific">Chitiniphilus shinanonensis</name>
    <dbReference type="NCBI Taxonomy" id="553088"/>
    <lineage>
        <taxon>Bacteria</taxon>
        <taxon>Pseudomonadati</taxon>
        <taxon>Pseudomonadota</taxon>
        <taxon>Betaproteobacteria</taxon>
        <taxon>Neisseriales</taxon>
        <taxon>Chitinibacteraceae</taxon>
        <taxon>Chitiniphilus</taxon>
    </lineage>
</organism>
<dbReference type="InterPro" id="IPR004089">
    <property type="entry name" value="MCPsignal_dom"/>
</dbReference>
<keyword evidence="2" id="KW-0812">Transmembrane</keyword>
<keyword evidence="11" id="KW-1185">Reference proteome</keyword>
<evidence type="ECO:0000313" key="11">
    <source>
        <dbReference type="Proteomes" id="UP001156836"/>
    </source>
</evidence>
<gene>
    <name evidence="10" type="ORF">GCM10007860_08580</name>
</gene>
<name>A0ABQ6BP44_9NEIS</name>
<evidence type="ECO:0000256" key="7">
    <source>
        <dbReference type="PROSITE-ProRule" id="PRU00284"/>
    </source>
</evidence>
<evidence type="ECO:0000256" key="5">
    <source>
        <dbReference type="ARBA" id="ARBA00023224"/>
    </source>
</evidence>
<dbReference type="SUPFAM" id="SSF58104">
    <property type="entry name" value="Methyl-accepting chemotaxis protein (MCP) signaling domain"/>
    <property type="match status" value="1"/>
</dbReference>
<evidence type="ECO:0000256" key="6">
    <source>
        <dbReference type="ARBA" id="ARBA00029447"/>
    </source>
</evidence>
<keyword evidence="3" id="KW-1133">Transmembrane helix</keyword>
<dbReference type="PANTHER" id="PTHR32089">
    <property type="entry name" value="METHYL-ACCEPTING CHEMOTAXIS PROTEIN MCPB"/>
    <property type="match status" value="1"/>
</dbReference>
<comment type="caution">
    <text evidence="10">The sequence shown here is derived from an EMBL/GenBank/DDBJ whole genome shotgun (WGS) entry which is preliminary data.</text>
</comment>
<evidence type="ECO:0008006" key="12">
    <source>
        <dbReference type="Google" id="ProtNLM"/>
    </source>
</evidence>
<evidence type="ECO:0000259" key="9">
    <source>
        <dbReference type="PROSITE" id="PS50885"/>
    </source>
</evidence>
<dbReference type="Pfam" id="PF00672">
    <property type="entry name" value="HAMP"/>
    <property type="match status" value="1"/>
</dbReference>
<dbReference type="SMART" id="SM00283">
    <property type="entry name" value="MA"/>
    <property type="match status" value="1"/>
</dbReference>
<evidence type="ECO:0000259" key="8">
    <source>
        <dbReference type="PROSITE" id="PS50111"/>
    </source>
</evidence>
<protein>
    <recommendedName>
        <fullName evidence="12">Methyl-accepting chemotaxis protein</fullName>
    </recommendedName>
</protein>
<dbReference type="SMART" id="SM00304">
    <property type="entry name" value="HAMP"/>
    <property type="match status" value="1"/>
</dbReference>
<sequence>MATGAQAARLLPLTLAALLIVASQWQLARKLRARLGAMGQAATRLTAGDLTGRMHEHPDEIGALAQALNRFLDRLCATLAQAQEAARTAREHVGHVAGPAADTHHEASRQTGHLQDIAASGAALRESVSAIGERAASAADVAAETLGAVDQARAAGDGTLARLAALASEFDDTAQAMHQLDDAIGRTVEVAGVIAGIAKQTNLLALNAAIEASRAGESGRGFAVVADEVRRLSLSTAEATADIHQIMDTVRERSRRTLAAMRDAGRHVGECHGDGHTVTAALARIGDAAGQVSRMMDAIAGAVEEQGRASEAMSERLVGIGDGAQHSMRRTEAMREEMAGLTVVANRLDEQLAGLRFSA</sequence>
<reference evidence="11" key="1">
    <citation type="journal article" date="2019" name="Int. J. Syst. Evol. Microbiol.">
        <title>The Global Catalogue of Microorganisms (GCM) 10K type strain sequencing project: providing services to taxonomists for standard genome sequencing and annotation.</title>
        <authorList>
            <consortium name="The Broad Institute Genomics Platform"/>
            <consortium name="The Broad Institute Genome Sequencing Center for Infectious Disease"/>
            <person name="Wu L."/>
            <person name="Ma J."/>
        </authorList>
    </citation>
    <scope>NUCLEOTIDE SEQUENCE [LARGE SCALE GENOMIC DNA]</scope>
    <source>
        <strain evidence="11">NBRC 104970</strain>
    </source>
</reference>
<dbReference type="Gene3D" id="1.10.287.950">
    <property type="entry name" value="Methyl-accepting chemotaxis protein"/>
    <property type="match status" value="1"/>
</dbReference>
<keyword evidence="5 7" id="KW-0807">Transducer</keyword>
<comment type="subcellular location">
    <subcellularLocation>
        <location evidence="1">Membrane</location>
        <topology evidence="1">Multi-pass membrane protein</topology>
    </subcellularLocation>
</comment>
<dbReference type="Pfam" id="PF00015">
    <property type="entry name" value="MCPsignal"/>
    <property type="match status" value="1"/>
</dbReference>
<evidence type="ECO:0000256" key="4">
    <source>
        <dbReference type="ARBA" id="ARBA00023136"/>
    </source>
</evidence>
<dbReference type="EMBL" id="BSOZ01000008">
    <property type="protein sequence ID" value="GLS03713.1"/>
    <property type="molecule type" value="Genomic_DNA"/>
</dbReference>
<evidence type="ECO:0000313" key="10">
    <source>
        <dbReference type="EMBL" id="GLS03713.1"/>
    </source>
</evidence>
<dbReference type="PROSITE" id="PS50885">
    <property type="entry name" value="HAMP"/>
    <property type="match status" value="1"/>
</dbReference>
<evidence type="ECO:0000256" key="1">
    <source>
        <dbReference type="ARBA" id="ARBA00004141"/>
    </source>
</evidence>
<dbReference type="InterPro" id="IPR003660">
    <property type="entry name" value="HAMP_dom"/>
</dbReference>
<feature type="domain" description="Methyl-accepting transducer" evidence="8">
    <location>
        <begin position="85"/>
        <end position="321"/>
    </location>
</feature>
<accession>A0ABQ6BP44</accession>
<feature type="domain" description="HAMP" evidence="9">
    <location>
        <begin position="29"/>
        <end position="80"/>
    </location>
</feature>
<dbReference type="Proteomes" id="UP001156836">
    <property type="component" value="Unassembled WGS sequence"/>
</dbReference>
<dbReference type="PROSITE" id="PS50111">
    <property type="entry name" value="CHEMOTAXIS_TRANSDUC_2"/>
    <property type="match status" value="1"/>
</dbReference>
<dbReference type="PANTHER" id="PTHR32089:SF119">
    <property type="entry name" value="METHYL-ACCEPTING CHEMOTAXIS PROTEIN CTPL"/>
    <property type="match status" value="1"/>
</dbReference>
<proteinExistence type="inferred from homology"/>